<dbReference type="Proteomes" id="UP000195991">
    <property type="component" value="Unassembled WGS sequence"/>
</dbReference>
<evidence type="ECO:0000313" key="1">
    <source>
        <dbReference type="EMBL" id="SCC19556.1"/>
    </source>
</evidence>
<organism evidence="1 2">
    <name type="scientific">Bacillus thuringiensis</name>
    <dbReference type="NCBI Taxonomy" id="1428"/>
    <lineage>
        <taxon>Bacteria</taxon>
        <taxon>Bacillati</taxon>
        <taxon>Bacillota</taxon>
        <taxon>Bacilli</taxon>
        <taxon>Bacillales</taxon>
        <taxon>Bacillaceae</taxon>
        <taxon>Bacillus</taxon>
        <taxon>Bacillus cereus group</taxon>
    </lineage>
</organism>
<reference evidence="1 2" key="1">
    <citation type="submission" date="2016-08" db="EMBL/GenBank/DDBJ databases">
        <authorList>
            <person name="Seilhamer J.J."/>
        </authorList>
    </citation>
    <scope>NUCLEOTIDE SEQUENCE [LARGE SCALE GENOMIC DNA]</scope>
    <source>
        <strain evidence="1 2">IEBC_T61001</strain>
    </source>
</reference>
<gene>
    <name evidence="1" type="ORF">BTT61001_01861</name>
</gene>
<accession>A0A1C4CKK2</accession>
<sequence length="39" mass="4601">MKKWIKITLSIAGGIVLLTCAGEYYVYKNYFPKEPEYRI</sequence>
<proteinExistence type="predicted"/>
<dbReference type="AlphaFoldDB" id="A0A1C4CKK2"/>
<protein>
    <submittedName>
        <fullName evidence="1">Uncharacterized protein</fullName>
    </submittedName>
</protein>
<name>A0A1C4CKK2_BACTU</name>
<dbReference type="EMBL" id="FMBI01000027">
    <property type="protein sequence ID" value="SCC19556.1"/>
    <property type="molecule type" value="Genomic_DNA"/>
</dbReference>
<evidence type="ECO:0000313" key="2">
    <source>
        <dbReference type="Proteomes" id="UP000195991"/>
    </source>
</evidence>